<accession>A0A383S511</accession>
<dbReference type="SFLD" id="SFLDG00179">
    <property type="entry name" value="mandelate_racemase"/>
    <property type="match status" value="1"/>
</dbReference>
<keyword evidence="9" id="KW-1185">Reference proteome</keyword>
<dbReference type="Gene3D" id="3.20.20.120">
    <property type="entry name" value="Enolase-like C-terminal domain"/>
    <property type="match status" value="1"/>
</dbReference>
<dbReference type="Pfam" id="PF02746">
    <property type="entry name" value="MR_MLE_N"/>
    <property type="match status" value="1"/>
</dbReference>
<evidence type="ECO:0000259" key="7">
    <source>
        <dbReference type="SMART" id="SM00922"/>
    </source>
</evidence>
<dbReference type="EC" id="4.2.1.68" evidence="3"/>
<protein>
    <recommendedName>
        <fullName evidence="3">L-fuconate dehydratase</fullName>
        <ecNumber evidence="3">4.2.1.68</ecNumber>
    </recommendedName>
</protein>
<keyword evidence="5" id="KW-0460">Magnesium</keyword>
<dbReference type="PROSITE" id="PS00909">
    <property type="entry name" value="MR_MLE_2"/>
    <property type="match status" value="1"/>
</dbReference>
<comment type="catalytic activity">
    <reaction evidence="1">
        <text>L-fuconate = 2-dehydro-3-deoxy-L-fuconate + H2O</text>
        <dbReference type="Rhea" id="RHEA:22772"/>
        <dbReference type="ChEBI" id="CHEBI:15377"/>
        <dbReference type="ChEBI" id="CHEBI:21291"/>
        <dbReference type="ChEBI" id="CHEBI:37448"/>
        <dbReference type="EC" id="4.2.1.68"/>
    </reaction>
</comment>
<dbReference type="SUPFAM" id="SSF51604">
    <property type="entry name" value="Enolase C-terminal domain-like"/>
    <property type="match status" value="1"/>
</dbReference>
<dbReference type="InterPro" id="IPR034610">
    <property type="entry name" value="L-fuconate_dehydratase"/>
</dbReference>
<organism evidence="8 9">
    <name type="scientific">Propionibacterium australiense</name>
    <dbReference type="NCBI Taxonomy" id="119981"/>
    <lineage>
        <taxon>Bacteria</taxon>
        <taxon>Bacillati</taxon>
        <taxon>Actinomycetota</taxon>
        <taxon>Actinomycetes</taxon>
        <taxon>Propionibacteriales</taxon>
        <taxon>Propionibacteriaceae</taxon>
        <taxon>Propionibacterium</taxon>
    </lineage>
</organism>
<sequence length="457" mass="50606">MTKITDYDVYDLRFPTSVNADGSDAMNKDGDHSAAYLRLRTDAPGLEGHGFTFTIGRGTDVCVQAIRDRVQPLLGMGLDEVIGDLGATYRLLASDTQLRWIGPDKGVIHLAQAAVMNAVWDLAAKAAGKPVWRFVTDMSSEEIVRAADMSYLADEITPEEATVFLKAQEPQRAERIAHLEEHGYPCYSTAAGWLGYSDEKMRRLIRKELDDGNRNIKLKVGERLEDDVRRCGIARKMIGPEGRLMLDANQVWDVPTAIEWMGELARFDPYWIEEPTHPDDVLGHARIRKQIAPVKVATGEHGMNRILHKQLMQAESYDFCQIDACRLASVNEVLAVLIMAAHRGIPVCPHAGGVGLCELIQHLIVIDYVAISGQLDDHFAEYVDHLHEHFLEPCEVRGGAYRLPTLPGYSSAMKEQSISDYSFPNGHYWVDEHPKVIAGLAGAGPEAAAPASRGRGE</sequence>
<dbReference type="SUPFAM" id="SSF54826">
    <property type="entry name" value="Enolase N-terminal domain-like"/>
    <property type="match status" value="1"/>
</dbReference>
<dbReference type="RefSeq" id="WP_119161320.1">
    <property type="nucleotide sequence ID" value="NZ_LR134442.1"/>
</dbReference>
<dbReference type="AlphaFoldDB" id="A0A383S511"/>
<gene>
    <name evidence="8" type="ORF">PROPAUS_0854</name>
</gene>
<dbReference type="EMBL" id="UNQJ01000004">
    <property type="protein sequence ID" value="SYZ32943.1"/>
    <property type="molecule type" value="Genomic_DNA"/>
</dbReference>
<comment type="cofactor">
    <cofactor evidence="2">
        <name>Mg(2+)</name>
        <dbReference type="ChEBI" id="CHEBI:18420"/>
    </cofactor>
</comment>
<evidence type="ECO:0000256" key="1">
    <source>
        <dbReference type="ARBA" id="ARBA00001737"/>
    </source>
</evidence>
<evidence type="ECO:0000313" key="8">
    <source>
        <dbReference type="EMBL" id="SYZ32943.1"/>
    </source>
</evidence>
<reference evidence="9" key="1">
    <citation type="submission" date="2018-08" db="EMBL/GenBank/DDBJ databases">
        <authorList>
            <person name="Hornung B."/>
        </authorList>
    </citation>
    <scope>NUCLEOTIDE SEQUENCE [LARGE SCALE GENOMIC DNA]</scope>
</reference>
<evidence type="ECO:0000256" key="6">
    <source>
        <dbReference type="ARBA" id="ARBA00023239"/>
    </source>
</evidence>
<dbReference type="InterPro" id="IPR013341">
    <property type="entry name" value="Mandelate_racemase_N_dom"/>
</dbReference>
<proteinExistence type="predicted"/>
<evidence type="ECO:0000256" key="5">
    <source>
        <dbReference type="ARBA" id="ARBA00022842"/>
    </source>
</evidence>
<dbReference type="SMART" id="SM00922">
    <property type="entry name" value="MR_MLE"/>
    <property type="match status" value="1"/>
</dbReference>
<dbReference type="PANTHER" id="PTHR13794">
    <property type="entry name" value="ENOLASE SUPERFAMILY, MANDELATE RACEMASE"/>
    <property type="match status" value="1"/>
</dbReference>
<evidence type="ECO:0000256" key="4">
    <source>
        <dbReference type="ARBA" id="ARBA00022723"/>
    </source>
</evidence>
<dbReference type="SFLD" id="SFLDF00111">
    <property type="entry name" value="L-fuconate_dehydratase"/>
    <property type="match status" value="1"/>
</dbReference>
<dbReference type="GO" id="GO:0009063">
    <property type="term" value="P:amino acid catabolic process"/>
    <property type="evidence" value="ECO:0007669"/>
    <property type="project" value="InterPro"/>
</dbReference>
<dbReference type="InterPro" id="IPR018110">
    <property type="entry name" value="Mandel_Rmase/mucon_lact_enz_CS"/>
</dbReference>
<name>A0A383S511_9ACTN</name>
<dbReference type="PANTHER" id="PTHR13794:SF58">
    <property type="entry name" value="MITOCHONDRIAL ENOLASE SUPERFAMILY MEMBER 1"/>
    <property type="match status" value="1"/>
</dbReference>
<keyword evidence="6" id="KW-0456">Lyase</keyword>
<feature type="domain" description="Mandelate racemase/muconate lactonizing enzyme C-terminal" evidence="7">
    <location>
        <begin position="198"/>
        <end position="294"/>
    </location>
</feature>
<dbReference type="GO" id="GO:0050023">
    <property type="term" value="F:L-fuconate dehydratase activity"/>
    <property type="evidence" value="ECO:0007669"/>
    <property type="project" value="UniProtKB-EC"/>
</dbReference>
<dbReference type="Proteomes" id="UP000263928">
    <property type="component" value="Unassembled WGS sequence"/>
</dbReference>
<dbReference type="GO" id="GO:0016052">
    <property type="term" value="P:carbohydrate catabolic process"/>
    <property type="evidence" value="ECO:0007669"/>
    <property type="project" value="InterPro"/>
</dbReference>
<dbReference type="InterPro" id="IPR036849">
    <property type="entry name" value="Enolase-like_C_sf"/>
</dbReference>
<dbReference type="InterPro" id="IPR029065">
    <property type="entry name" value="Enolase_C-like"/>
</dbReference>
<dbReference type="GO" id="GO:0000287">
    <property type="term" value="F:magnesium ion binding"/>
    <property type="evidence" value="ECO:0007669"/>
    <property type="project" value="TreeGrafter"/>
</dbReference>
<dbReference type="Pfam" id="PF13378">
    <property type="entry name" value="MR_MLE_C"/>
    <property type="match status" value="1"/>
</dbReference>
<keyword evidence="4" id="KW-0479">Metal-binding</keyword>
<dbReference type="Gene3D" id="3.30.390.10">
    <property type="entry name" value="Enolase-like, N-terminal domain"/>
    <property type="match status" value="1"/>
</dbReference>
<evidence type="ECO:0000256" key="3">
    <source>
        <dbReference type="ARBA" id="ARBA00013142"/>
    </source>
</evidence>
<dbReference type="InterPro" id="IPR046945">
    <property type="entry name" value="RHMD-like"/>
</dbReference>
<dbReference type="FunFam" id="3.20.20.120:FF:000007">
    <property type="entry name" value="Mitochondrial enolase superfamily member 1"/>
    <property type="match status" value="1"/>
</dbReference>
<dbReference type="InterPro" id="IPR013342">
    <property type="entry name" value="Mandelate_racemase_C"/>
</dbReference>
<evidence type="ECO:0000313" key="9">
    <source>
        <dbReference type="Proteomes" id="UP000263928"/>
    </source>
</evidence>
<evidence type="ECO:0000256" key="2">
    <source>
        <dbReference type="ARBA" id="ARBA00001946"/>
    </source>
</evidence>
<dbReference type="SFLD" id="SFLDS00001">
    <property type="entry name" value="Enolase"/>
    <property type="match status" value="1"/>
</dbReference>
<dbReference type="InterPro" id="IPR029017">
    <property type="entry name" value="Enolase-like_N"/>
</dbReference>